<dbReference type="SUPFAM" id="SSF48498">
    <property type="entry name" value="Tetracyclin repressor-like, C-terminal domain"/>
    <property type="match status" value="1"/>
</dbReference>
<keyword evidence="1" id="KW-0805">Transcription regulation</keyword>
<evidence type="ECO:0000256" key="3">
    <source>
        <dbReference type="ARBA" id="ARBA00023163"/>
    </source>
</evidence>
<keyword evidence="3" id="KW-0804">Transcription</keyword>
<feature type="domain" description="HTH tetR-type" evidence="5">
    <location>
        <begin position="3"/>
        <end position="63"/>
    </location>
</feature>
<dbReference type="SUPFAM" id="SSF46689">
    <property type="entry name" value="Homeodomain-like"/>
    <property type="match status" value="1"/>
</dbReference>
<dbReference type="Gene3D" id="1.10.357.10">
    <property type="entry name" value="Tetracycline Repressor, domain 2"/>
    <property type="match status" value="1"/>
</dbReference>
<dbReference type="InterPro" id="IPR036271">
    <property type="entry name" value="Tet_transcr_reg_TetR-rel_C_sf"/>
</dbReference>
<evidence type="ECO:0000313" key="6">
    <source>
        <dbReference type="EMBL" id="WPB83660.1"/>
    </source>
</evidence>
<dbReference type="InterPro" id="IPR011075">
    <property type="entry name" value="TetR_C"/>
</dbReference>
<dbReference type="PANTHER" id="PTHR47506">
    <property type="entry name" value="TRANSCRIPTIONAL REGULATORY PROTEIN"/>
    <property type="match status" value="1"/>
</dbReference>
<evidence type="ECO:0000256" key="1">
    <source>
        <dbReference type="ARBA" id="ARBA00023015"/>
    </source>
</evidence>
<sequence>MTTATRDHLLTAAEALVRSRGYAAFSYADLAGIVGVSKPTIHHHFSTKEDLGVALVASYTERFDTRLAAIAEAMPAASDRLRAYADLYLAGLRDERACLCAMLASDHAAVPERVRIGVAAFMERNLRWLDQVIRDGVDDGQLVADLNSRTEAEAFYAALVGAMFAARSLGRLDTFEVVAARSIDRLGAAA</sequence>
<dbReference type="EMBL" id="CP137852">
    <property type="protein sequence ID" value="WPB83660.1"/>
    <property type="molecule type" value="Genomic_DNA"/>
</dbReference>
<evidence type="ECO:0000259" key="5">
    <source>
        <dbReference type="PROSITE" id="PS50977"/>
    </source>
</evidence>
<evidence type="ECO:0000313" key="7">
    <source>
        <dbReference type="Proteomes" id="UP001305521"/>
    </source>
</evidence>
<feature type="DNA-binding region" description="H-T-H motif" evidence="4">
    <location>
        <begin position="26"/>
        <end position="45"/>
    </location>
</feature>
<dbReference type="InterPro" id="IPR009057">
    <property type="entry name" value="Homeodomain-like_sf"/>
</dbReference>
<accession>A0ABZ0PDE6</accession>
<evidence type="ECO:0000256" key="4">
    <source>
        <dbReference type="PROSITE-ProRule" id="PRU00335"/>
    </source>
</evidence>
<organism evidence="6 7">
    <name type="scientific">Sediminicoccus rosea</name>
    <dbReference type="NCBI Taxonomy" id="1225128"/>
    <lineage>
        <taxon>Bacteria</taxon>
        <taxon>Pseudomonadati</taxon>
        <taxon>Pseudomonadota</taxon>
        <taxon>Alphaproteobacteria</taxon>
        <taxon>Acetobacterales</taxon>
        <taxon>Roseomonadaceae</taxon>
        <taxon>Sediminicoccus</taxon>
    </lineage>
</organism>
<keyword evidence="7" id="KW-1185">Reference proteome</keyword>
<dbReference type="InterPro" id="IPR001647">
    <property type="entry name" value="HTH_TetR"/>
</dbReference>
<keyword evidence="2 4" id="KW-0238">DNA-binding</keyword>
<proteinExistence type="predicted"/>
<dbReference type="Pfam" id="PF16925">
    <property type="entry name" value="TetR_C_13"/>
    <property type="match status" value="1"/>
</dbReference>
<dbReference type="Pfam" id="PF00440">
    <property type="entry name" value="TetR_N"/>
    <property type="match status" value="1"/>
</dbReference>
<evidence type="ECO:0000256" key="2">
    <source>
        <dbReference type="ARBA" id="ARBA00023125"/>
    </source>
</evidence>
<dbReference type="PROSITE" id="PS50977">
    <property type="entry name" value="HTH_TETR_2"/>
    <property type="match status" value="1"/>
</dbReference>
<name>A0ABZ0PDE6_9PROT</name>
<dbReference type="Proteomes" id="UP001305521">
    <property type="component" value="Chromosome"/>
</dbReference>
<dbReference type="PRINTS" id="PR00455">
    <property type="entry name" value="HTHTETR"/>
</dbReference>
<dbReference type="PANTHER" id="PTHR47506:SF1">
    <property type="entry name" value="HTH-TYPE TRANSCRIPTIONAL REGULATOR YJDC"/>
    <property type="match status" value="1"/>
</dbReference>
<gene>
    <name evidence="6" type="ORF">R9Z33_16285</name>
</gene>
<reference evidence="6 7" key="1">
    <citation type="submission" date="2023-11" db="EMBL/GenBank/DDBJ databases">
        <title>Arctic aerobic anoxygenic photoheterotroph Sediminicoccus rosea KRV36 adapts its photosynthesis to long days of polar summer.</title>
        <authorList>
            <person name="Tomasch J."/>
            <person name="Kopejtka K."/>
            <person name="Bily T."/>
            <person name="Gardiner A.T."/>
            <person name="Gardian Z."/>
            <person name="Shivaramu S."/>
            <person name="Koblizek M."/>
            <person name="Engelhardt F."/>
            <person name="Kaftan D."/>
        </authorList>
    </citation>
    <scope>NUCLEOTIDE SEQUENCE [LARGE SCALE GENOMIC DNA]</scope>
    <source>
        <strain evidence="6 7">R-30</strain>
    </source>
</reference>
<dbReference type="RefSeq" id="WP_318647632.1">
    <property type="nucleotide sequence ID" value="NZ_CP137852.1"/>
</dbReference>
<protein>
    <submittedName>
        <fullName evidence="6">TetR/AcrR family transcriptional regulator</fullName>
    </submittedName>
</protein>